<protein>
    <recommendedName>
        <fullName evidence="4">NHL repeat-containing protein</fullName>
    </recommendedName>
</protein>
<dbReference type="RefSeq" id="WP_258847974.1">
    <property type="nucleotide sequence ID" value="NZ_JANUGX010000038.1"/>
</dbReference>
<sequence>MDAKIARSFATSLLAALCTACGGGGGDSGTTGAGAPALGANVTTLTLVAGSALDTGNVDAGGSAARFGRPVGIAADTAGNLFVADQGNCSIRKISAAGAVSTLAGSPQRCQSVDGAAGAAGFASLNAIAASPDGRLYAADGLAVREIDPAGTVRTIATLDTATILGAGDIPYFYASGIAVDGFANVVVANAIGIRKISPTGTISMIDGMARLDNIASVVGSRNFQQRGLAAAKDGTVYVGDFASTVSRIDPAGTRMALAGLSGGPGFADGVAGAARFDRVIALTLDAAGNLYAADAGNNLIRKITPERAVSTVAGTIGATSLQLGNGPGALPALAGLTGDGKNTLYAISGNAVVKISLP</sequence>
<dbReference type="PANTHER" id="PTHR13833">
    <property type="match status" value="1"/>
</dbReference>
<dbReference type="InterPro" id="IPR011042">
    <property type="entry name" value="6-blade_b-propeller_TolB-like"/>
</dbReference>
<evidence type="ECO:0000256" key="1">
    <source>
        <dbReference type="ARBA" id="ARBA00022737"/>
    </source>
</evidence>
<evidence type="ECO:0000313" key="3">
    <source>
        <dbReference type="Proteomes" id="UP001205560"/>
    </source>
</evidence>
<proteinExistence type="predicted"/>
<dbReference type="Pfam" id="PF01436">
    <property type="entry name" value="NHL"/>
    <property type="match status" value="1"/>
</dbReference>
<organism evidence="2 3">
    <name type="scientific">Massilia norwichensis</name>
    <dbReference type="NCBI Taxonomy" id="1442366"/>
    <lineage>
        <taxon>Bacteria</taxon>
        <taxon>Pseudomonadati</taxon>
        <taxon>Pseudomonadota</taxon>
        <taxon>Betaproteobacteria</taxon>
        <taxon>Burkholderiales</taxon>
        <taxon>Oxalobacteraceae</taxon>
        <taxon>Telluria group</taxon>
        <taxon>Massilia</taxon>
    </lineage>
</organism>
<name>A0ABT2ADB6_9BURK</name>
<dbReference type="PANTHER" id="PTHR13833:SF71">
    <property type="entry name" value="NHL DOMAIN-CONTAINING PROTEIN"/>
    <property type="match status" value="1"/>
</dbReference>
<dbReference type="Gene3D" id="2.120.10.30">
    <property type="entry name" value="TolB, C-terminal domain"/>
    <property type="match status" value="2"/>
</dbReference>
<keyword evidence="1" id="KW-0677">Repeat</keyword>
<reference evidence="2 3" key="1">
    <citation type="submission" date="2022-08" db="EMBL/GenBank/DDBJ databases">
        <title>Reclassification of Massilia species as members of the genera Telluria, Duganella, Pseudoduganella, Mokoshia gen. nov. and Zemynaea gen. nov. using orthogonal and non-orthogonal genome-based approaches.</title>
        <authorList>
            <person name="Bowman J.P."/>
        </authorList>
    </citation>
    <scope>NUCLEOTIDE SEQUENCE [LARGE SCALE GENOMIC DNA]</scope>
    <source>
        <strain evidence="2 3">LMG 28164</strain>
    </source>
</reference>
<dbReference type="Proteomes" id="UP001205560">
    <property type="component" value="Unassembled WGS sequence"/>
</dbReference>
<dbReference type="EMBL" id="JANUGX010000038">
    <property type="protein sequence ID" value="MCS0592205.1"/>
    <property type="molecule type" value="Genomic_DNA"/>
</dbReference>
<evidence type="ECO:0000313" key="2">
    <source>
        <dbReference type="EMBL" id="MCS0592205.1"/>
    </source>
</evidence>
<evidence type="ECO:0008006" key="4">
    <source>
        <dbReference type="Google" id="ProtNLM"/>
    </source>
</evidence>
<dbReference type="SUPFAM" id="SSF101898">
    <property type="entry name" value="NHL repeat"/>
    <property type="match status" value="1"/>
</dbReference>
<comment type="caution">
    <text evidence="2">The sequence shown here is derived from an EMBL/GenBank/DDBJ whole genome shotgun (WGS) entry which is preliminary data.</text>
</comment>
<keyword evidence="3" id="KW-1185">Reference proteome</keyword>
<gene>
    <name evidence="2" type="ORF">NX782_23750</name>
</gene>
<dbReference type="InterPro" id="IPR001258">
    <property type="entry name" value="NHL_repeat"/>
</dbReference>
<accession>A0ABT2ADB6</accession>